<gene>
    <name evidence="2" type="ORF">B0T18DRAFT_387862</name>
</gene>
<evidence type="ECO:0000313" key="2">
    <source>
        <dbReference type="EMBL" id="KAK0751782.1"/>
    </source>
</evidence>
<organism evidence="2 3">
    <name type="scientific">Schizothecium vesticola</name>
    <dbReference type="NCBI Taxonomy" id="314040"/>
    <lineage>
        <taxon>Eukaryota</taxon>
        <taxon>Fungi</taxon>
        <taxon>Dikarya</taxon>
        <taxon>Ascomycota</taxon>
        <taxon>Pezizomycotina</taxon>
        <taxon>Sordariomycetes</taxon>
        <taxon>Sordariomycetidae</taxon>
        <taxon>Sordariales</taxon>
        <taxon>Schizotheciaceae</taxon>
        <taxon>Schizothecium</taxon>
    </lineage>
</organism>
<dbReference type="Proteomes" id="UP001172155">
    <property type="component" value="Unassembled WGS sequence"/>
</dbReference>
<keyword evidence="3" id="KW-1185">Reference proteome</keyword>
<reference evidence="2" key="1">
    <citation type="submission" date="2023-06" db="EMBL/GenBank/DDBJ databases">
        <title>Genome-scale phylogeny and comparative genomics of the fungal order Sordariales.</title>
        <authorList>
            <consortium name="Lawrence Berkeley National Laboratory"/>
            <person name="Hensen N."/>
            <person name="Bonometti L."/>
            <person name="Westerberg I."/>
            <person name="Brannstrom I.O."/>
            <person name="Guillou S."/>
            <person name="Cros-Aarteil S."/>
            <person name="Calhoun S."/>
            <person name="Haridas S."/>
            <person name="Kuo A."/>
            <person name="Mondo S."/>
            <person name="Pangilinan J."/>
            <person name="Riley R."/>
            <person name="LaButti K."/>
            <person name="Andreopoulos B."/>
            <person name="Lipzen A."/>
            <person name="Chen C."/>
            <person name="Yanf M."/>
            <person name="Daum C."/>
            <person name="Ng V."/>
            <person name="Clum A."/>
            <person name="Steindorff A."/>
            <person name="Ohm R."/>
            <person name="Martin F."/>
            <person name="Silar P."/>
            <person name="Natvig D."/>
            <person name="Lalanne C."/>
            <person name="Gautier V."/>
            <person name="Ament-velasquez S.L."/>
            <person name="Kruys A."/>
            <person name="Hutchinson M.I."/>
            <person name="Powell A.J."/>
            <person name="Barry K."/>
            <person name="Miller A.N."/>
            <person name="Grigoriev I.V."/>
            <person name="Debuchy R."/>
            <person name="Gladieux P."/>
            <person name="Thoren M.H."/>
            <person name="Johannesson H."/>
        </authorList>
    </citation>
    <scope>NUCLEOTIDE SEQUENCE</scope>
    <source>
        <strain evidence="2">SMH3187-1</strain>
    </source>
</reference>
<accession>A0AA40F5T0</accession>
<keyword evidence="1" id="KW-1133">Transmembrane helix</keyword>
<evidence type="ECO:0000313" key="3">
    <source>
        <dbReference type="Proteomes" id="UP001172155"/>
    </source>
</evidence>
<comment type="caution">
    <text evidence="2">The sequence shown here is derived from an EMBL/GenBank/DDBJ whole genome shotgun (WGS) entry which is preliminary data.</text>
</comment>
<dbReference type="EMBL" id="JAUKUD010000002">
    <property type="protein sequence ID" value="KAK0751782.1"/>
    <property type="molecule type" value="Genomic_DNA"/>
</dbReference>
<evidence type="ECO:0000256" key="1">
    <source>
        <dbReference type="SAM" id="Phobius"/>
    </source>
</evidence>
<keyword evidence="1" id="KW-0812">Transmembrane</keyword>
<name>A0AA40F5T0_9PEZI</name>
<sequence>MGGPTAQAAIAMLAVPTPSTVSPVSIVHVQPVVRYVQTITVGSTVALTTPWPEPSSCVSAVPTMVAGTCNTASCSAYPASQLSGLLYTSGLELNYPGFTTAQQLSSTSCMPPGFANIKSMYFTGGTQCPVAWTTATVDKNAYATSNTIVCCPTSYVATSFGGNAGWDCYRNLTLTAGQSVVLAAVGKISTQRPAELPTTAAWIDNWESRSIISTTAWPSATVADLFHPGVNFLVAAATATSGSDSTSSSSDTADSAFSLFRLGLGASVGILVAVAVAGLLGLCCFYALVRRCLHGPKRIPPPVAQAGPPVPYPGQGPPIGYVQGPPPPGAYVQSPPPVQYGNAHTPPPMQYANTPPPMQYVGGGQEQYPYQNPYPQQAAVGYGQGYGYGKPT</sequence>
<dbReference type="AlphaFoldDB" id="A0AA40F5T0"/>
<proteinExistence type="predicted"/>
<protein>
    <submittedName>
        <fullName evidence="2">Uncharacterized protein</fullName>
    </submittedName>
</protein>
<keyword evidence="1" id="KW-0472">Membrane</keyword>
<feature type="transmembrane region" description="Helical" evidence="1">
    <location>
        <begin position="262"/>
        <end position="289"/>
    </location>
</feature>